<dbReference type="InterPro" id="IPR000409">
    <property type="entry name" value="BEACH_dom"/>
</dbReference>
<evidence type="ECO:0000256" key="1">
    <source>
        <dbReference type="SAM" id="MobiDB-lite"/>
    </source>
</evidence>
<sequence>MDQKFLYQFLQNSKLSQGMSFPRLSIVQLTKFPNTKLDLWIKYFTTSFSKSNSLISKFPAFKTIERNLPSTIYKKKDTKQQNEQNLAKIFKFSNFEHINDYSNLFSFLEENIEVLSSNDCALFEPLFNHMYRNLIQYSYLMAEIFHGKNELLENVLVVFRVFFQMPKENVKDAYQLLTYIFVDFIKSLTNEYSLISTNQSLINFFDQITIIILPLIDQNDGFINIEMHQYLLAYCLFFTRFFGSPLFLNHMNSILKVLVYLLKVNPSITNLKDTNILFMSILDIAAFTLSNFPVPQTDPNSLQTNLNENNSSANLTPAADFYRFNSFLISSLLTIIEKCPDLYQKCELLDIGTHMSKFIIWIMKEFPIESMNSVTSEISENEESLIPKSILDSLLIKKPPVYEFIPEMPNIKITKSFKELVEESQNFYPEKGQENLKNIPKLEKFIHAQVETKNDSPLIKLFISKLEPLVFAEANQETTFDALIIYFFVHILLASSKNTQIYIFSNFNLLPQLTNLFIFKPKYLNKEEQLTDELILYKNIRLSIATLIINVFSKSNQPEALHYIVNSLKTEPIEVADYYMSLIRGIYMVNMPNFLLNLPKFNILENIVDYAMKLQALLLYYKNDENKAFKINKYRHNLLLFFTSMTLEANSKYCLFTTIKAVALIFHHCFERSFTKIAIEFILNGLIIPDNEYNINNSEKSPFIVIIPLTINLLKVCVNEKSDSYLELALSFMRVLRHALTINRKMILPVFINNKFTNFLLTLPSQILSTCSNLDEDKIELRYKLLNQIIFVIFGLTKGSNEIKELLSKPLNKLAAFLSTIKLKNDTIEAILQLIFEHPISLSKFPDSIEIQYTKALSFLHISLINNANHAIVFNFIARIAQKSFSNRLHIYQSKLPTLIIKYVVQFDDYSKIPESKKASIDALLKVFQVVSSCLFKPQTFVETLKALKNKNNEYRPWYVYKILDVFDHILKTDFTNAPSSFFHFNGTKSGILIPKINLHQNQGSWSFMCRFELDDIFNENNIFQPRLLSITSSTDKSKLHIFFDQKKLCLLIENELNVVLFKDFINFTFAPGEWYTFGLTFYGKIVKIFINGQKVFSETIKQHKFENSFENFTVANYFDLNNNNNFGLVCNMSCIYFFSSKITKNLIIDITSLPIEYIYSFTPSNRNLFPLLPSSLFNGDLENNLEFCYNARICDGLKCTNLKPNSNIGSANIYGHIVPFNSSFVGAIIQMGGMKTLLPLLDQVDLASLESVENQDSQKLTIMENRKFFMTLLDVFYLFNRQSEEIGEEFCKSEGIKALAWGLSLIKYCNWSDKAFCALKNFYLSIRSENFKIEMIQTIWLNFHVWRSFPPDYHQDLIDFAITQVFNDNNKLFVSSINFTQLLAMILSINSDHTRQIYWNFLINYAKVGFSSNEQATFFRLDQSKFNTETKLTQAMQALYKIVKSMAFDCHLLLINPVFYSNFINFSQSKSEVVRFLAIKFLCITCNLCEKELLGQSPLPLDQSILIFVNSIISSHIKNNLGDNLNQPISEYSWKKLTKFLFRYPKRFTELLPLLSLFSYYSTPKLIDEFAIMLLEKLNNDCAFCEFITSSLNWCQNLFYVYLQSCIPLDFSNESNFIKIFSNIFTYLLIKGKIKIFKEGIISLMLIQYFTKFDVSSTIRLIFIEILKNTRISSGKKNGNNSNVINDNIAEYLASEVFLFLFMIPSYEIYYENLELISKYDSDLISWNETSIKKSIVSILNEKIQYDQFISYHENQINEIYASFNLRITTEGFWIDSKLSEEICNFLANGHFDSIQIGQKSYKMIEIYTLIVMLQMRSYGKNITDILPSKIPILKYPNSENWFNSLSLIIYFSFPTLKNNTDSIKLFNKLLNDNSKILGKKSDNNLLNIALENAGEKACEILNSLSSKMSNLITLIQKQFITISQNYINTRKLNKIISKQTMKNDDILNQFSQIMSSTTISCAKAYKHLWRDVMTSIGPWRSETDPTHWKLNQYLDMEYRHIFMKPNRDFNDHSNTSTCRDEGNRKTAIERMNTILIENAKVNIIESNNFESNDVDVEKDANNENEAENENENEDIIDINELESNSENDQMKNAYVFETHAVLVTVIGNYVGTLSMNSHEILFTGIYEDENNQFTNSNTNVSHNHGKLPQNGQKTIQISFNFITMILLRNYLHIKSAFEIFIAGKRSYFFFLPRMDRKKVIRFLSRKKMPKLNYIQTNPSANLVNEFKITEKWQKGEITNYQYLIFLNIFAGRSFNDLSQYPVFPWILSNYTSEKLDLLDPTNFRDLSKPIGALNEERLANLEMACENRPEMDLPPFLYRLHYSTAYFVSTYLVRVEPYTSVHIKMQGGKFDIKDRLFRSLDQFWHAVTSILNDFRELIPELFTTPEIFYNQNNFNLGSDDLNNVKLPPWASSPYDFIAKHREALESDYVSIHLNEWIDLIFGYKQTGPEAVKSKNTFHPYSYSSYLTNQVLKNKEKLRDVQMNILEFGITPRQLFDKNHPHPPRFTEPIIRNISLKLPFGFFQGEQIKMINKFNSKPLFVSGYNKSTIVLTADAQLSILTQSNENENLMNSITSDLSSSIFLKEDSPSKTFCIISNYLIVSSVCDSSFHFFNLSIENGANLVASRQRFSLILALCIAGPNSFITASRDTSLICWIVKDSISMKYRITPHSAAIVDIDTSYQLNLMISADKQNKVIFTRLSDGKYIRSFDCCKYCSNSMQNDKNQTLNASTFENSDLGNTDDQEVTDNSENIYENEMLNSGSFLNNSSNNIDMINRNIYGSNLVMNIVNVKISEALCVLVYMIEKLENDERFVINSYDFHGNLIASRKIESRMISWCQMRRNGISKLVASFEDRSLTVFSLPCIEKQFSMNLSDVATNVEYCYERDKLFIVREDNCVLEVGMNGT</sequence>
<dbReference type="SUPFAM" id="SSF49899">
    <property type="entry name" value="Concanavalin A-like lectins/glucanases"/>
    <property type="match status" value="1"/>
</dbReference>
<dbReference type="CDD" id="cd06071">
    <property type="entry name" value="Beach"/>
    <property type="match status" value="1"/>
</dbReference>
<dbReference type="Pfam" id="PF02138">
    <property type="entry name" value="Beach"/>
    <property type="match status" value="1"/>
</dbReference>
<evidence type="ECO:0000313" key="5">
    <source>
        <dbReference type="Proteomes" id="UP000179807"/>
    </source>
</evidence>
<dbReference type="InterPro" id="IPR036372">
    <property type="entry name" value="BEACH_dom_sf"/>
</dbReference>
<dbReference type="InterPro" id="IPR023362">
    <property type="entry name" value="PH-BEACH_dom"/>
</dbReference>
<comment type="caution">
    <text evidence="4">The sequence shown here is derived from an EMBL/GenBank/DDBJ whole genome shotgun (WGS) entry which is preliminary data.</text>
</comment>
<feature type="domain" description="BEACH-type PH" evidence="3">
    <location>
        <begin position="2091"/>
        <end position="2206"/>
    </location>
</feature>
<dbReference type="OrthoDB" id="26681at2759"/>
<dbReference type="Gene3D" id="2.30.29.30">
    <property type="entry name" value="Pleckstrin-homology domain (PH domain)/Phosphotyrosine-binding domain (PTB)"/>
    <property type="match status" value="1"/>
</dbReference>
<dbReference type="Gene3D" id="1.10.1540.10">
    <property type="entry name" value="BEACH domain"/>
    <property type="match status" value="1"/>
</dbReference>
<dbReference type="PROSITE" id="PS50197">
    <property type="entry name" value="BEACH"/>
    <property type="match status" value="1"/>
</dbReference>
<dbReference type="InterPro" id="IPR013320">
    <property type="entry name" value="ConA-like_dom_sf"/>
</dbReference>
<evidence type="ECO:0008006" key="6">
    <source>
        <dbReference type="Google" id="ProtNLM"/>
    </source>
</evidence>
<dbReference type="Pfam" id="PF14844">
    <property type="entry name" value="PH_BEACH"/>
    <property type="match status" value="1"/>
</dbReference>
<dbReference type="VEuPathDB" id="TrichDB:TRFO_31503"/>
<evidence type="ECO:0000259" key="2">
    <source>
        <dbReference type="PROSITE" id="PS50197"/>
    </source>
</evidence>
<dbReference type="RefSeq" id="XP_068354767.1">
    <property type="nucleotide sequence ID" value="XM_068507967.1"/>
</dbReference>
<dbReference type="SMART" id="SM01026">
    <property type="entry name" value="Beach"/>
    <property type="match status" value="1"/>
</dbReference>
<dbReference type="SUPFAM" id="SSF81837">
    <property type="entry name" value="BEACH domain"/>
    <property type="match status" value="1"/>
</dbReference>
<keyword evidence="5" id="KW-1185">Reference proteome</keyword>
<dbReference type="Proteomes" id="UP000179807">
    <property type="component" value="Unassembled WGS sequence"/>
</dbReference>
<feature type="region of interest" description="Disordered" evidence="1">
    <location>
        <begin position="2054"/>
        <end position="2075"/>
    </location>
</feature>
<reference evidence="4" key="1">
    <citation type="submission" date="2016-10" db="EMBL/GenBank/DDBJ databases">
        <authorList>
            <person name="Benchimol M."/>
            <person name="Almeida L.G."/>
            <person name="Vasconcelos A.T."/>
            <person name="Perreira-Neves A."/>
            <person name="Rosa I.A."/>
            <person name="Tasca T."/>
            <person name="Bogo M.R."/>
            <person name="de Souza W."/>
        </authorList>
    </citation>
    <scope>NUCLEOTIDE SEQUENCE [LARGE SCALE GENOMIC DNA]</scope>
    <source>
        <strain evidence="4">K</strain>
    </source>
</reference>
<proteinExistence type="predicted"/>
<dbReference type="InterPro" id="IPR036322">
    <property type="entry name" value="WD40_repeat_dom_sf"/>
</dbReference>
<feature type="compositionally biased region" description="Acidic residues" evidence="1">
    <location>
        <begin position="2064"/>
        <end position="2075"/>
    </location>
</feature>
<dbReference type="SUPFAM" id="SSF50978">
    <property type="entry name" value="WD40 repeat-like"/>
    <property type="match status" value="1"/>
</dbReference>
<dbReference type="GeneID" id="94842671"/>
<evidence type="ECO:0000313" key="4">
    <source>
        <dbReference type="EMBL" id="OHT01631.1"/>
    </source>
</evidence>
<organism evidence="4 5">
    <name type="scientific">Tritrichomonas foetus</name>
    <dbReference type="NCBI Taxonomy" id="1144522"/>
    <lineage>
        <taxon>Eukaryota</taxon>
        <taxon>Metamonada</taxon>
        <taxon>Parabasalia</taxon>
        <taxon>Tritrichomonadida</taxon>
        <taxon>Tritrichomonadidae</taxon>
        <taxon>Tritrichomonas</taxon>
    </lineage>
</organism>
<dbReference type="PROSITE" id="PS51783">
    <property type="entry name" value="PH_BEACH"/>
    <property type="match status" value="1"/>
</dbReference>
<dbReference type="SUPFAM" id="SSF50729">
    <property type="entry name" value="PH domain-like"/>
    <property type="match status" value="1"/>
</dbReference>
<dbReference type="PANTHER" id="PTHR13743">
    <property type="entry name" value="BEIGE/BEACH-RELATED"/>
    <property type="match status" value="1"/>
</dbReference>
<accession>A0A1J4JR28</accession>
<gene>
    <name evidence="4" type="ORF">TRFO_31503</name>
</gene>
<evidence type="ECO:0000259" key="3">
    <source>
        <dbReference type="PROSITE" id="PS51783"/>
    </source>
</evidence>
<dbReference type="EMBL" id="MLAK01000903">
    <property type="protein sequence ID" value="OHT01631.1"/>
    <property type="molecule type" value="Genomic_DNA"/>
</dbReference>
<feature type="domain" description="BEACH" evidence="2">
    <location>
        <begin position="2219"/>
        <end position="2506"/>
    </location>
</feature>
<dbReference type="InterPro" id="IPR050865">
    <property type="entry name" value="BEACH_Domain"/>
</dbReference>
<dbReference type="InterPro" id="IPR011993">
    <property type="entry name" value="PH-like_dom_sf"/>
</dbReference>
<dbReference type="InterPro" id="IPR015943">
    <property type="entry name" value="WD40/YVTN_repeat-like_dom_sf"/>
</dbReference>
<dbReference type="Gene3D" id="2.130.10.10">
    <property type="entry name" value="YVTN repeat-like/Quinoprotein amine dehydrogenase"/>
    <property type="match status" value="1"/>
</dbReference>
<name>A0A1J4JR28_9EUKA</name>
<protein>
    <recommendedName>
        <fullName evidence="6">Beige/BEACH domain containing protein</fullName>
    </recommendedName>
</protein>
<dbReference type="PANTHER" id="PTHR13743:SF112">
    <property type="entry name" value="BEACH DOMAIN-CONTAINING PROTEIN"/>
    <property type="match status" value="1"/>
</dbReference>